<evidence type="ECO:0000256" key="1">
    <source>
        <dbReference type="SAM" id="SignalP"/>
    </source>
</evidence>
<evidence type="ECO:0000313" key="3">
    <source>
        <dbReference type="Proteomes" id="UP000075680"/>
    </source>
</evidence>
<reference evidence="2 3" key="1">
    <citation type="journal article" date="2016" name="Sci. Rep.">
        <title>Genomic and phenotypic characterization of the species Acinetobacter venetianus.</title>
        <authorList>
            <person name="Fondi M."/>
            <person name="Maida I."/>
            <person name="Perrin E."/>
            <person name="Orlandini V."/>
            <person name="La Torre L."/>
            <person name="Bosi E."/>
            <person name="Negroni A."/>
            <person name="Zanaroli G."/>
            <person name="Fava F."/>
            <person name="Decorosi F."/>
            <person name="Giovannetti L."/>
            <person name="Viti C."/>
            <person name="Vaneechoutte M."/>
            <person name="Dijkshoorn L."/>
            <person name="Fani R."/>
        </authorList>
    </citation>
    <scope>NUCLEOTIDE SEQUENCE [LARGE SCALE GENOMIC DNA]</scope>
    <source>
        <strain evidence="2 3">LUH5627</strain>
    </source>
</reference>
<proteinExistence type="predicted"/>
<accession>A0A150HWR2</accession>
<dbReference type="Proteomes" id="UP000075680">
    <property type="component" value="Unassembled WGS sequence"/>
</dbReference>
<evidence type="ECO:0000313" key="2">
    <source>
        <dbReference type="EMBL" id="KXZ71454.1"/>
    </source>
</evidence>
<dbReference type="PATRIC" id="fig|52133.18.peg.1161"/>
<protein>
    <submittedName>
        <fullName evidence="2">Uncharacterized protein</fullName>
    </submittedName>
</protein>
<dbReference type="AlphaFoldDB" id="A0A150HWR2"/>
<comment type="caution">
    <text evidence="2">The sequence shown here is derived from an EMBL/GenBank/DDBJ whole genome shotgun (WGS) entry which is preliminary data.</text>
</comment>
<gene>
    <name evidence="2" type="ORF">AVENLUH5627_01116</name>
</gene>
<organism evidence="2 3">
    <name type="scientific">Acinetobacter venetianus</name>
    <dbReference type="NCBI Taxonomy" id="52133"/>
    <lineage>
        <taxon>Bacteria</taxon>
        <taxon>Pseudomonadati</taxon>
        <taxon>Pseudomonadota</taxon>
        <taxon>Gammaproteobacteria</taxon>
        <taxon>Moraxellales</taxon>
        <taxon>Moraxellaceae</taxon>
        <taxon>Acinetobacter</taxon>
    </lineage>
</organism>
<name>A0A150HWR2_9GAMM</name>
<keyword evidence="1" id="KW-0732">Signal</keyword>
<feature type="chain" id="PRO_5007563071" evidence="1">
    <location>
        <begin position="25"/>
        <end position="641"/>
    </location>
</feature>
<dbReference type="EMBL" id="JRUE01000103">
    <property type="protein sequence ID" value="KXZ71454.1"/>
    <property type="molecule type" value="Genomic_DNA"/>
</dbReference>
<sequence>MRRFKSLHFAMLALGSVCLNSAYASSEGLQSLSDNEMSATTGQALMSLSYIAPTDSANLEAKRPGGNTNVGFYKLGMEAELELNVNIKKLQLGCGGANGAGACDIDIDNFSLSGGKGGVELNPDGSVKLGTDGKPIPLTDSNARVGSSAKLTNPFIEFAIQNPGMASTRKVVGLRLSAEGAKGLLTLGDENSATPNGLNVLSGYMNVQSNPGVSAITGKISTKPGYLDAGKYYDIGNPLKGGLDLNLGILGISGKATFDVTNGGFWIPGVEDVPFYAPLSAIRGIKTDGSLTDTTGKINGNRIRALQVIPNTVTLPDAVLGFNNSAGSNKELNNQQCGTFASPAQCNIYGQTAGFVGPEAYSYYYNPTTGYYEFVGDSTTNPNAFQSFGGCVDGTTNCSKSDPNSNYYKPGAGVVLKTQGGVRLNTGGTLLNPSTGAERNAVSAKVTSCNVIGISCSALGVPDNLGYIKMFGKITGLKANVTFEEPLGMIHSLTVDSPLYLALQDAAIQWPGAKSDDVAQKGWWLSLSDPVYVGDLLPSEAIDLCPGGVTGPISRCAYTQFINQANAYFENNNAGGGDVCAATDIGLLGCGGKGNKRDNPLAVQISNTSGLPLDGFKLTLRDVQLATQAFAPNCYGGLKFC</sequence>
<feature type="signal peptide" evidence="1">
    <location>
        <begin position="1"/>
        <end position="24"/>
    </location>
</feature>